<dbReference type="EMBL" id="CAMXCT010006511">
    <property type="protein sequence ID" value="CAI4015005.1"/>
    <property type="molecule type" value="Genomic_DNA"/>
</dbReference>
<dbReference type="SMART" id="SM00737">
    <property type="entry name" value="ML"/>
    <property type="match status" value="1"/>
</dbReference>
<name>A0A9P1DRH6_9DINO</name>
<dbReference type="EMBL" id="CAMXCT030006511">
    <property type="protein sequence ID" value="CAL4802317.1"/>
    <property type="molecule type" value="Genomic_DNA"/>
</dbReference>
<comment type="caution">
    <text evidence="2">The sequence shown here is derived from an EMBL/GenBank/DDBJ whole genome shotgun (WGS) entry which is preliminary data.</text>
</comment>
<protein>
    <recommendedName>
        <fullName evidence="1">MD-2-related lipid-recognition domain-containing protein</fullName>
    </recommendedName>
</protein>
<reference evidence="2" key="1">
    <citation type="submission" date="2022-10" db="EMBL/GenBank/DDBJ databases">
        <authorList>
            <person name="Chen Y."/>
            <person name="Dougan E. K."/>
            <person name="Chan C."/>
            <person name="Rhodes N."/>
            <person name="Thang M."/>
        </authorList>
    </citation>
    <scope>NUCLEOTIDE SEQUENCE</scope>
</reference>
<evidence type="ECO:0000259" key="1">
    <source>
        <dbReference type="SMART" id="SM00737"/>
    </source>
</evidence>
<dbReference type="InterPro" id="IPR003172">
    <property type="entry name" value="ML_dom"/>
</dbReference>
<accession>A0A9P1DRH6</accession>
<dbReference type="AlphaFoldDB" id="A0A9P1DRH6"/>
<reference evidence="3" key="2">
    <citation type="submission" date="2024-04" db="EMBL/GenBank/DDBJ databases">
        <authorList>
            <person name="Chen Y."/>
            <person name="Shah S."/>
            <person name="Dougan E. K."/>
            <person name="Thang M."/>
            <person name="Chan C."/>
        </authorList>
    </citation>
    <scope>NUCLEOTIDE SEQUENCE [LARGE SCALE GENOMIC DNA]</scope>
</reference>
<sequence>MQLKKTEGNVLKFLSFAGFVSSASVKNCGGPHDHFSNVSLDLSPDPISRATPFTFTLTGSMDEDHVGGTVDVDLEIKALRVVDKVKGPQKLVIGPVTLPQDPGEASLKGTVSVKNVQGEPVACVALDIEVPLFEEEAKRDEDYGGVKSCGSATDHLKDVSETTSGGVTTVTGTLDEDLASITANVDVTVHALFVKVHALFVKVPLKLQIPMSFSPAISKGDWKLTTSEEKAAEVSLSPVKVEGQVVIDDAKKEQVTCLSISSDTSQIMV</sequence>
<dbReference type="Proteomes" id="UP001152797">
    <property type="component" value="Unassembled WGS sequence"/>
</dbReference>
<evidence type="ECO:0000313" key="4">
    <source>
        <dbReference type="Proteomes" id="UP001152797"/>
    </source>
</evidence>
<keyword evidence="4" id="KW-1185">Reference proteome</keyword>
<evidence type="ECO:0000313" key="3">
    <source>
        <dbReference type="EMBL" id="CAL1168380.1"/>
    </source>
</evidence>
<organism evidence="2">
    <name type="scientific">Cladocopium goreaui</name>
    <dbReference type="NCBI Taxonomy" id="2562237"/>
    <lineage>
        <taxon>Eukaryota</taxon>
        <taxon>Sar</taxon>
        <taxon>Alveolata</taxon>
        <taxon>Dinophyceae</taxon>
        <taxon>Suessiales</taxon>
        <taxon>Symbiodiniaceae</taxon>
        <taxon>Cladocopium</taxon>
    </lineage>
</organism>
<evidence type="ECO:0000313" key="2">
    <source>
        <dbReference type="EMBL" id="CAI4015005.1"/>
    </source>
</evidence>
<proteinExistence type="predicted"/>
<gene>
    <name evidence="2" type="ORF">C1SCF055_LOCUS39859</name>
</gene>
<dbReference type="OrthoDB" id="6409159at2759"/>
<dbReference type="EMBL" id="CAMXCT020006511">
    <property type="protein sequence ID" value="CAL1168380.1"/>
    <property type="molecule type" value="Genomic_DNA"/>
</dbReference>
<feature type="domain" description="MD-2-related lipid-recognition" evidence="1">
    <location>
        <begin position="25"/>
        <end position="128"/>
    </location>
</feature>